<keyword evidence="2" id="KW-1185">Reference proteome</keyword>
<evidence type="ECO:0000313" key="1">
    <source>
        <dbReference type="EMBL" id="KAI4379142.1"/>
    </source>
</evidence>
<proteinExistence type="predicted"/>
<dbReference type="EMBL" id="CM042882">
    <property type="protein sequence ID" value="KAI4379142.1"/>
    <property type="molecule type" value="Genomic_DNA"/>
</dbReference>
<reference evidence="2" key="1">
    <citation type="journal article" date="2023" name="Front. Plant Sci.">
        <title>Chromosomal-level genome assembly of Melastoma candidum provides insights into trichome evolution.</title>
        <authorList>
            <person name="Zhong Y."/>
            <person name="Wu W."/>
            <person name="Sun C."/>
            <person name="Zou P."/>
            <person name="Liu Y."/>
            <person name="Dai S."/>
            <person name="Zhou R."/>
        </authorList>
    </citation>
    <scope>NUCLEOTIDE SEQUENCE [LARGE SCALE GENOMIC DNA]</scope>
</reference>
<protein>
    <submittedName>
        <fullName evidence="1">Uncharacterized protein</fullName>
    </submittedName>
</protein>
<name>A0ACB9RL16_9MYRT</name>
<gene>
    <name evidence="1" type="ORF">MLD38_005478</name>
</gene>
<comment type="caution">
    <text evidence="1">The sequence shown here is derived from an EMBL/GenBank/DDBJ whole genome shotgun (WGS) entry which is preliminary data.</text>
</comment>
<evidence type="ECO:0000313" key="2">
    <source>
        <dbReference type="Proteomes" id="UP001057402"/>
    </source>
</evidence>
<accession>A0ACB9RL16</accession>
<organism evidence="1 2">
    <name type="scientific">Melastoma candidum</name>
    <dbReference type="NCBI Taxonomy" id="119954"/>
    <lineage>
        <taxon>Eukaryota</taxon>
        <taxon>Viridiplantae</taxon>
        <taxon>Streptophyta</taxon>
        <taxon>Embryophyta</taxon>
        <taxon>Tracheophyta</taxon>
        <taxon>Spermatophyta</taxon>
        <taxon>Magnoliopsida</taxon>
        <taxon>eudicotyledons</taxon>
        <taxon>Gunneridae</taxon>
        <taxon>Pentapetalae</taxon>
        <taxon>rosids</taxon>
        <taxon>malvids</taxon>
        <taxon>Myrtales</taxon>
        <taxon>Melastomataceae</taxon>
        <taxon>Melastomatoideae</taxon>
        <taxon>Melastomateae</taxon>
        <taxon>Melastoma</taxon>
    </lineage>
</organism>
<dbReference type="Proteomes" id="UP001057402">
    <property type="component" value="Chromosome 3"/>
</dbReference>
<sequence length="505" mass="56276">MARCCPLLFLIVLLPSVLEAGVVFKKGSYEGCGVARCSDHAPNISYPFYLSGNDSCGYPGFEINCTEDGTTSFEGYVVQNISYRDQSIHILNKDAVHGFCAGKEPKWLPITFENAFIIRRTNYTLCFYYCTNSKNLPKSFKNCSSDHSFVTLTPPLEQTRDDKPSQCMLSNILLVDLREGVGNKSVEILDYKSLLENGITLDWSSLLTLSSCKECQQSGGRCGQSNSSDLACFCPDGTSHGDNCNYGRRWHQKELKIGLGAGVGGLAVLLCLISYSIYSKKQRPTKRSSSDRSSDVEDLCVYFEVPIFTSKELKEATNNFSPSNELGDGAFGTVYYGKLRDGREVAVKRLFEHNKCRVKHFMNEVEILTRLRHKNLVTLYGCTSSSSHELLLVYEYIENGTVASHLCGEKSNVRQPLPWHIRMSIALQTATALTFLHASEIVHRDVKTSNILLEKNFDVKVADFGISRLFPNDVTHVSTTPQGNSRLCGSRVPPMLSADGEERRL</sequence>